<evidence type="ECO:0000256" key="5">
    <source>
        <dbReference type="SAM" id="MobiDB-lite"/>
    </source>
</evidence>
<accession>A0ABX5KT89</accession>
<name>A0ABX5KT89_9BURK</name>
<feature type="region of interest" description="Disordered" evidence="5">
    <location>
        <begin position="221"/>
        <end position="257"/>
    </location>
</feature>
<comment type="similarity">
    <text evidence="4">Belongs to the bacterial secretin family.</text>
</comment>
<feature type="compositionally biased region" description="Gly residues" evidence="5">
    <location>
        <begin position="235"/>
        <end position="250"/>
    </location>
</feature>
<dbReference type="PROSITE" id="PS51257">
    <property type="entry name" value="PROKAR_LIPOPROTEIN"/>
    <property type="match status" value="1"/>
</dbReference>
<feature type="chain" id="PRO_5045147268" evidence="6">
    <location>
        <begin position="25"/>
        <end position="580"/>
    </location>
</feature>
<reference evidence="8 9" key="1">
    <citation type="submission" date="2018-05" db="EMBL/GenBank/DDBJ databases">
        <title>Genomic Encyclopedia of Type Strains, Phase IV (KMG-V): Genome sequencing to study the core and pangenomes of soil and plant-associated prokaryotes.</title>
        <authorList>
            <person name="Whitman W."/>
        </authorList>
    </citation>
    <scope>NUCLEOTIDE SEQUENCE [LARGE SCALE GENOMIC DNA]</scope>
    <source>
        <strain evidence="8 9">SCZa-39</strain>
    </source>
</reference>
<keyword evidence="9" id="KW-1185">Reference proteome</keyword>
<feature type="domain" description="Type II/III secretion system secretin-like" evidence="7">
    <location>
        <begin position="405"/>
        <end position="576"/>
    </location>
</feature>
<feature type="region of interest" description="Disordered" evidence="5">
    <location>
        <begin position="121"/>
        <end position="162"/>
    </location>
</feature>
<feature type="signal peptide" evidence="6">
    <location>
        <begin position="1"/>
        <end position="24"/>
    </location>
</feature>
<dbReference type="Pfam" id="PF00263">
    <property type="entry name" value="Secretin"/>
    <property type="match status" value="1"/>
</dbReference>
<dbReference type="PANTHER" id="PTHR30332:SF24">
    <property type="entry name" value="SECRETIN GSPD-RELATED"/>
    <property type="match status" value="1"/>
</dbReference>
<evidence type="ECO:0000259" key="7">
    <source>
        <dbReference type="Pfam" id="PF00263"/>
    </source>
</evidence>
<evidence type="ECO:0000313" key="9">
    <source>
        <dbReference type="Proteomes" id="UP000245712"/>
    </source>
</evidence>
<sequence length="580" mass="60001">MKPVAKRTKRLLKPGCVALSVALAACTVAQKEQIDASGRDLGAHVERHMASTMPGKATVVSRVRGNWLAPKIVSLGEDSTLPPQFSNARSWPFQLGYLERSDLPTVAERISKITGIPVRLNPDVNETTADAGAGAPDTGHATTGGNLPPPPSRPGMGTGGAAIPLRTETMELNYNGSLGDFLNRVAMHFGVNWEYRDGAIQFYRYVTRMWQINTNSGDTEFNEVLGKSSGSTSQSGGGGGSGSGGSGSSSGGSSFTSAGQVTVTGKFSVWKSIEEELNTVKSASGKLTISQATGTVVMRDTRDAIEAADRIVKHENRVMTQQVVVHIDLISVTTSDDSNLGVNWNVVFSKLTNALPDFTLSMASPASLVSSGTGSLGAAILAPATAGSQNIYQQMSGSSLLLQALKGVGRVNDVNSAAAVTLNRHLGTLASTDQKTYLAQTSPGYSSSVGGGSGLPGLTPGQVTTGLIGHVLPTVLDDGSILLNLNLDNSVLKSLGQISTGSGATQQTIETPEVNGFTSMPQVALKPGATLVLAGLTHDSQNYSQQTLLGHAVGLGGAYSGTREKVTVVILVTAQLLPGG</sequence>
<evidence type="ECO:0000256" key="4">
    <source>
        <dbReference type="RuleBase" id="RU004003"/>
    </source>
</evidence>
<dbReference type="InterPro" id="IPR004846">
    <property type="entry name" value="T2SS/T3SS_dom"/>
</dbReference>
<dbReference type="InterPro" id="IPR050810">
    <property type="entry name" value="Bact_Secretion_Sys_Channel"/>
</dbReference>
<dbReference type="PANTHER" id="PTHR30332">
    <property type="entry name" value="PROBABLE GENERAL SECRETION PATHWAY PROTEIN D"/>
    <property type="match status" value="1"/>
</dbReference>
<comment type="caution">
    <text evidence="8">The sequence shown here is derived from an EMBL/GenBank/DDBJ whole genome shotgun (WGS) entry which is preliminary data.</text>
</comment>
<evidence type="ECO:0000256" key="6">
    <source>
        <dbReference type="SAM" id="SignalP"/>
    </source>
</evidence>
<protein>
    <submittedName>
        <fullName evidence="8">Type IVB pilus formation R64 PilN family outer membrane protein</fullName>
    </submittedName>
</protein>
<organism evidence="8 9">
    <name type="scientific">Paraburkholderia unamae</name>
    <dbReference type="NCBI Taxonomy" id="219649"/>
    <lineage>
        <taxon>Bacteria</taxon>
        <taxon>Pseudomonadati</taxon>
        <taxon>Pseudomonadota</taxon>
        <taxon>Betaproteobacteria</taxon>
        <taxon>Burkholderiales</taxon>
        <taxon>Burkholderiaceae</taxon>
        <taxon>Paraburkholderia</taxon>
    </lineage>
</organism>
<evidence type="ECO:0000256" key="3">
    <source>
        <dbReference type="ARBA" id="ARBA00023136"/>
    </source>
</evidence>
<feature type="compositionally biased region" description="Low complexity" evidence="5">
    <location>
        <begin position="127"/>
        <end position="145"/>
    </location>
</feature>
<dbReference type="RefSeq" id="WP_165841833.1">
    <property type="nucleotide sequence ID" value="NZ_QEOB01000003.1"/>
</dbReference>
<evidence type="ECO:0000256" key="1">
    <source>
        <dbReference type="ARBA" id="ARBA00004370"/>
    </source>
</evidence>
<comment type="subcellular location">
    <subcellularLocation>
        <location evidence="1">Membrane</location>
    </subcellularLocation>
</comment>
<gene>
    <name evidence="8" type="ORF">C7402_103411</name>
</gene>
<proteinExistence type="inferred from homology"/>
<keyword evidence="3" id="KW-0472">Membrane</keyword>
<dbReference type="EMBL" id="QEOB01000003">
    <property type="protein sequence ID" value="PVX85833.1"/>
    <property type="molecule type" value="Genomic_DNA"/>
</dbReference>
<evidence type="ECO:0000313" key="8">
    <source>
        <dbReference type="EMBL" id="PVX85833.1"/>
    </source>
</evidence>
<keyword evidence="2 6" id="KW-0732">Signal</keyword>
<evidence type="ECO:0000256" key="2">
    <source>
        <dbReference type="ARBA" id="ARBA00022729"/>
    </source>
</evidence>
<dbReference type="Proteomes" id="UP000245712">
    <property type="component" value="Unassembled WGS sequence"/>
</dbReference>